<organism evidence="1 2">
    <name type="scientific">Ceratocystis fimbriata f. sp. platani</name>
    <dbReference type="NCBI Taxonomy" id="88771"/>
    <lineage>
        <taxon>Eukaryota</taxon>
        <taxon>Fungi</taxon>
        <taxon>Dikarya</taxon>
        <taxon>Ascomycota</taxon>
        <taxon>Pezizomycotina</taxon>
        <taxon>Sordariomycetes</taxon>
        <taxon>Hypocreomycetidae</taxon>
        <taxon>Microascales</taxon>
        <taxon>Ceratocystidaceae</taxon>
        <taxon>Ceratocystis</taxon>
    </lineage>
</organism>
<sequence>MSPAGLHFPTKPSPSPLPYLTTASRLSPALYSTAYCCHYCLCLPYHHFTPLCFRLYLRLCISIFGSRYYADYKARIPTVAACCCCDQLWPATHFFTSLHFDGYFVSCLRLRLRLRLRLCLRVSISFCPQFNVCICLLTDSYCQRFSIASQCC</sequence>
<proteinExistence type="predicted"/>
<gene>
    <name evidence="1" type="ORF">CFO_g1017</name>
</gene>
<dbReference type="EMBL" id="LBBL01000034">
    <property type="protein sequence ID" value="KKF96619.1"/>
    <property type="molecule type" value="Genomic_DNA"/>
</dbReference>
<dbReference type="AlphaFoldDB" id="A0A0F8DL88"/>
<accession>A0A0F8DL88</accession>
<evidence type="ECO:0000313" key="1">
    <source>
        <dbReference type="EMBL" id="KKF96619.1"/>
    </source>
</evidence>
<name>A0A0F8DL88_CERFI</name>
<dbReference type="Proteomes" id="UP000034841">
    <property type="component" value="Unassembled WGS sequence"/>
</dbReference>
<keyword evidence="2" id="KW-1185">Reference proteome</keyword>
<evidence type="ECO:0000313" key="2">
    <source>
        <dbReference type="Proteomes" id="UP000034841"/>
    </source>
</evidence>
<comment type="caution">
    <text evidence="1">The sequence shown here is derived from an EMBL/GenBank/DDBJ whole genome shotgun (WGS) entry which is preliminary data.</text>
</comment>
<protein>
    <submittedName>
        <fullName evidence="1">Uncharacterized protein</fullName>
    </submittedName>
</protein>
<reference evidence="1 2" key="1">
    <citation type="submission" date="2015-04" db="EMBL/GenBank/DDBJ databases">
        <title>Genome sequence of Ceratocystis platani, a major pathogen of plane trees.</title>
        <authorList>
            <person name="Belbahri L."/>
        </authorList>
    </citation>
    <scope>NUCLEOTIDE SEQUENCE [LARGE SCALE GENOMIC DNA]</scope>
    <source>
        <strain evidence="1 2">CFO</strain>
    </source>
</reference>